<name>A0A314L0F5_NICAT</name>
<dbReference type="Proteomes" id="UP000187609">
    <property type="component" value="Unassembled WGS sequence"/>
</dbReference>
<feature type="non-terminal residue" evidence="2">
    <location>
        <position position="94"/>
    </location>
</feature>
<evidence type="ECO:0000256" key="1">
    <source>
        <dbReference type="SAM" id="MobiDB-lite"/>
    </source>
</evidence>
<keyword evidence="3" id="KW-1185">Reference proteome</keyword>
<comment type="caution">
    <text evidence="2">The sequence shown here is derived from an EMBL/GenBank/DDBJ whole genome shotgun (WGS) entry which is preliminary data.</text>
</comment>
<feature type="non-terminal residue" evidence="2">
    <location>
        <position position="1"/>
    </location>
</feature>
<proteinExistence type="predicted"/>
<reference evidence="2" key="1">
    <citation type="submission" date="2016-11" db="EMBL/GenBank/DDBJ databases">
        <title>The genome of Nicotiana attenuata.</title>
        <authorList>
            <person name="Xu S."/>
            <person name="Brockmoeller T."/>
            <person name="Gaquerel E."/>
            <person name="Navarro A."/>
            <person name="Kuhl H."/>
            <person name="Gase K."/>
            <person name="Ling Z."/>
            <person name="Zhou W."/>
            <person name="Kreitzer C."/>
            <person name="Stanke M."/>
            <person name="Tang H."/>
            <person name="Lyons E."/>
            <person name="Pandey P."/>
            <person name="Pandey S.P."/>
            <person name="Timmermann B."/>
            <person name="Baldwin I.T."/>
        </authorList>
    </citation>
    <scope>NUCLEOTIDE SEQUENCE [LARGE SCALE GENOMIC DNA]</scope>
    <source>
        <strain evidence="2">UT</strain>
    </source>
</reference>
<dbReference type="AlphaFoldDB" id="A0A314L0F5"/>
<sequence>DINEGTNLFSNKGTSSGAPVQLNAKGNHVQNHNFLGNEVTTLFNSKGNAGASYGHSGSGNHSFSSYRPKKMNLHYDYCNFKGHTRETCYKLNGY</sequence>
<accession>A0A314L0F5</accession>
<dbReference type="Gramene" id="OIT35033">
    <property type="protein sequence ID" value="OIT35033"/>
    <property type="gene ID" value="A4A49_61255"/>
</dbReference>
<evidence type="ECO:0000313" key="2">
    <source>
        <dbReference type="EMBL" id="OIT35033.1"/>
    </source>
</evidence>
<evidence type="ECO:0000313" key="3">
    <source>
        <dbReference type="Proteomes" id="UP000187609"/>
    </source>
</evidence>
<dbReference type="SMR" id="A0A314L0F5"/>
<feature type="compositionally biased region" description="Polar residues" evidence="1">
    <location>
        <begin position="1"/>
        <end position="18"/>
    </location>
</feature>
<dbReference type="EMBL" id="MJEQ01000619">
    <property type="protein sequence ID" value="OIT35033.1"/>
    <property type="molecule type" value="Genomic_DNA"/>
</dbReference>
<gene>
    <name evidence="2" type="ORF">A4A49_61255</name>
</gene>
<feature type="region of interest" description="Disordered" evidence="1">
    <location>
        <begin position="1"/>
        <end position="29"/>
    </location>
</feature>
<organism evidence="2 3">
    <name type="scientific">Nicotiana attenuata</name>
    <name type="common">Coyote tobacco</name>
    <dbReference type="NCBI Taxonomy" id="49451"/>
    <lineage>
        <taxon>Eukaryota</taxon>
        <taxon>Viridiplantae</taxon>
        <taxon>Streptophyta</taxon>
        <taxon>Embryophyta</taxon>
        <taxon>Tracheophyta</taxon>
        <taxon>Spermatophyta</taxon>
        <taxon>Magnoliopsida</taxon>
        <taxon>eudicotyledons</taxon>
        <taxon>Gunneridae</taxon>
        <taxon>Pentapetalae</taxon>
        <taxon>asterids</taxon>
        <taxon>lamiids</taxon>
        <taxon>Solanales</taxon>
        <taxon>Solanaceae</taxon>
        <taxon>Nicotianoideae</taxon>
        <taxon>Nicotianeae</taxon>
        <taxon>Nicotiana</taxon>
    </lineage>
</organism>
<protein>
    <submittedName>
        <fullName evidence="2">Uncharacterized protein</fullName>
    </submittedName>
</protein>